<reference evidence="3" key="1">
    <citation type="submission" date="2020-02" db="EMBL/GenBank/DDBJ databases">
        <authorList>
            <person name="Meier V. D."/>
        </authorList>
    </citation>
    <scope>NUCLEOTIDE SEQUENCE</scope>
    <source>
        <strain evidence="3">AVDCRST_MAG82</strain>
    </source>
</reference>
<dbReference type="EC" id="5.1.3.2" evidence="3"/>
<comment type="similarity">
    <text evidence="1">Belongs to the NAD(P)-dependent epimerase/dehydratase family.</text>
</comment>
<name>A0A6J4Q5E4_9ACTN</name>
<dbReference type="GO" id="GO:0003978">
    <property type="term" value="F:UDP-glucose 4-epimerase activity"/>
    <property type="evidence" value="ECO:0007669"/>
    <property type="project" value="UniProtKB-EC"/>
</dbReference>
<dbReference type="PANTHER" id="PTHR43000">
    <property type="entry name" value="DTDP-D-GLUCOSE 4,6-DEHYDRATASE-RELATED"/>
    <property type="match status" value="1"/>
</dbReference>
<evidence type="ECO:0000259" key="2">
    <source>
        <dbReference type="Pfam" id="PF01370"/>
    </source>
</evidence>
<evidence type="ECO:0000313" key="3">
    <source>
        <dbReference type="EMBL" id="CAA9435112.1"/>
    </source>
</evidence>
<proteinExistence type="inferred from homology"/>
<dbReference type="InterPro" id="IPR036291">
    <property type="entry name" value="NAD(P)-bd_dom_sf"/>
</dbReference>
<dbReference type="Gene3D" id="3.40.50.720">
    <property type="entry name" value="NAD(P)-binding Rossmann-like Domain"/>
    <property type="match status" value="1"/>
</dbReference>
<dbReference type="SUPFAM" id="SSF51735">
    <property type="entry name" value="NAD(P)-binding Rossmann-fold domains"/>
    <property type="match status" value="1"/>
</dbReference>
<sequence>MYARQTTINEDGYASNHGKLGRQLLPDAALVNWLVTGGCGFIGTALIRTLMQEGGHSVRVVDNLAVGTREDLAAASDFVEVSPGEPAPITPGDRVELLVGDLKDEELALRAAEGADVIVHLAANTGVMPSVEDPRADCMSNVVGTLNYLEAARRGGVGRFVFASSGGTVIGEAEPPIHEEMVAHPVAPYGASKLAGEGYCSAYFKTFGIETVALRFGNVYGPLSGHKNSVVARFIKRAMDGEVLEIYGDGTQTRDFIYVADLVRAVRLAATVDGVGGEVFQIATSAETTVQELTDKLIPALASAGLKDIEVRKTAARRGEVRRNYADTSKAHRMLGWKAEVGLDDGLARTVDFFVGG</sequence>
<gene>
    <name evidence="3" type="ORF">AVDCRST_MAG82-2410</name>
</gene>
<dbReference type="Pfam" id="PF01370">
    <property type="entry name" value="Epimerase"/>
    <property type="match status" value="1"/>
</dbReference>
<feature type="domain" description="NAD-dependent epimerase/dehydratase" evidence="2">
    <location>
        <begin position="33"/>
        <end position="283"/>
    </location>
</feature>
<accession>A0A6J4Q5E4</accession>
<dbReference type="AlphaFoldDB" id="A0A6J4Q5E4"/>
<protein>
    <submittedName>
        <fullName evidence="3">UDP-glucose 4-epimerase</fullName>
        <ecNumber evidence="3">5.1.3.2</ecNumber>
    </submittedName>
</protein>
<dbReference type="EMBL" id="CADCVA010000313">
    <property type="protein sequence ID" value="CAA9435112.1"/>
    <property type="molecule type" value="Genomic_DNA"/>
</dbReference>
<evidence type="ECO:0000256" key="1">
    <source>
        <dbReference type="ARBA" id="ARBA00007637"/>
    </source>
</evidence>
<dbReference type="InterPro" id="IPR001509">
    <property type="entry name" value="Epimerase_deHydtase"/>
</dbReference>
<keyword evidence="3" id="KW-0413">Isomerase</keyword>
<dbReference type="Gene3D" id="3.90.25.10">
    <property type="entry name" value="UDP-galactose 4-epimerase, domain 1"/>
    <property type="match status" value="1"/>
</dbReference>
<organism evidence="3">
    <name type="scientific">uncultured Rubrobacteraceae bacterium</name>
    <dbReference type="NCBI Taxonomy" id="349277"/>
    <lineage>
        <taxon>Bacteria</taxon>
        <taxon>Bacillati</taxon>
        <taxon>Actinomycetota</taxon>
        <taxon>Rubrobacteria</taxon>
        <taxon>Rubrobacterales</taxon>
        <taxon>Rubrobacteraceae</taxon>
        <taxon>environmental samples</taxon>
    </lineage>
</organism>